<dbReference type="AlphaFoldDB" id="A0A1H3L8S7"/>
<keyword evidence="1 2" id="KW-0808">Transferase</keyword>
<feature type="transmembrane region" description="Helical" evidence="3">
    <location>
        <begin position="174"/>
        <end position="195"/>
    </location>
</feature>
<dbReference type="GO" id="GO:0016020">
    <property type="term" value="C:membrane"/>
    <property type="evidence" value="ECO:0007669"/>
    <property type="project" value="InterPro"/>
</dbReference>
<keyword evidence="3" id="KW-0812">Transmembrane</keyword>
<dbReference type="Proteomes" id="UP000199632">
    <property type="component" value="Unassembled WGS sequence"/>
</dbReference>
<accession>A0A1H3L8S7</accession>
<protein>
    <submittedName>
        <fullName evidence="4">CDP-diacylglycerol--glycerol-3-phosphate 3-phosphatidyltransferase</fullName>
    </submittedName>
</protein>
<dbReference type="InterPro" id="IPR043130">
    <property type="entry name" value="CDP-OH_PTrfase_TM_dom"/>
</dbReference>
<keyword evidence="5" id="KW-1185">Reference proteome</keyword>
<dbReference type="EMBL" id="FNQB01000001">
    <property type="protein sequence ID" value="SDY60730.1"/>
    <property type="molecule type" value="Genomic_DNA"/>
</dbReference>
<dbReference type="OrthoDB" id="5244713at2"/>
<comment type="similarity">
    <text evidence="2">Belongs to the CDP-alcohol phosphatidyltransferase class-I family.</text>
</comment>
<evidence type="ECO:0000256" key="1">
    <source>
        <dbReference type="ARBA" id="ARBA00022679"/>
    </source>
</evidence>
<dbReference type="STRING" id="137265.SAMN05421684_0605"/>
<name>A0A1H3L8S7_9ACTN</name>
<dbReference type="InterPro" id="IPR048254">
    <property type="entry name" value="CDP_ALCOHOL_P_TRANSF_CS"/>
</dbReference>
<feature type="transmembrane region" description="Helical" evidence="3">
    <location>
        <begin position="107"/>
        <end position="129"/>
    </location>
</feature>
<sequence length="203" mass="21450">MPGTGPGRHRCPVLDSKLGHSLNVPNSVTLVRTVAAVGLGSAAITTASATLLVAAYLTYWVGDILDGLAARLLRQETRAGAVFDILADRACTSVCAAGLLMLRPDMAVPITVFFVQFMVVDNLLSLAFLRWPLLSPNYFDQVSPAIHRWNWSPPAKALNTGALVVLVAVSPGPLAPTVLALAVTVVKLVSLLALLRLPDPRPA</sequence>
<organism evidence="4 5">
    <name type="scientific">Asanoa ishikariensis</name>
    <dbReference type="NCBI Taxonomy" id="137265"/>
    <lineage>
        <taxon>Bacteria</taxon>
        <taxon>Bacillati</taxon>
        <taxon>Actinomycetota</taxon>
        <taxon>Actinomycetes</taxon>
        <taxon>Micromonosporales</taxon>
        <taxon>Micromonosporaceae</taxon>
        <taxon>Asanoa</taxon>
    </lineage>
</organism>
<dbReference type="Gene3D" id="1.20.120.1760">
    <property type="match status" value="1"/>
</dbReference>
<evidence type="ECO:0000256" key="2">
    <source>
        <dbReference type="RuleBase" id="RU003750"/>
    </source>
</evidence>
<feature type="transmembrane region" description="Helical" evidence="3">
    <location>
        <begin position="34"/>
        <end position="59"/>
    </location>
</feature>
<dbReference type="RefSeq" id="WP_090786777.1">
    <property type="nucleotide sequence ID" value="NZ_BOND01000015.1"/>
</dbReference>
<dbReference type="Pfam" id="PF01066">
    <property type="entry name" value="CDP-OH_P_transf"/>
    <property type="match status" value="1"/>
</dbReference>
<keyword evidence="3" id="KW-1133">Transmembrane helix</keyword>
<dbReference type="GO" id="GO:0008654">
    <property type="term" value="P:phospholipid biosynthetic process"/>
    <property type="evidence" value="ECO:0007669"/>
    <property type="project" value="InterPro"/>
</dbReference>
<gene>
    <name evidence="4" type="ORF">SAMN05421684_0605</name>
</gene>
<proteinExistence type="inferred from homology"/>
<evidence type="ECO:0000256" key="3">
    <source>
        <dbReference type="SAM" id="Phobius"/>
    </source>
</evidence>
<dbReference type="InterPro" id="IPR000462">
    <property type="entry name" value="CDP-OH_P_trans"/>
</dbReference>
<evidence type="ECO:0000313" key="4">
    <source>
        <dbReference type="EMBL" id="SDY60730.1"/>
    </source>
</evidence>
<keyword evidence="3" id="KW-0472">Membrane</keyword>
<reference evidence="5" key="1">
    <citation type="submission" date="2016-10" db="EMBL/GenBank/DDBJ databases">
        <authorList>
            <person name="Varghese N."/>
            <person name="Submissions S."/>
        </authorList>
    </citation>
    <scope>NUCLEOTIDE SEQUENCE [LARGE SCALE GENOMIC DNA]</scope>
    <source>
        <strain evidence="5">DSM 44718</strain>
    </source>
</reference>
<evidence type="ECO:0000313" key="5">
    <source>
        <dbReference type="Proteomes" id="UP000199632"/>
    </source>
</evidence>
<dbReference type="GO" id="GO:0016780">
    <property type="term" value="F:phosphotransferase activity, for other substituted phosphate groups"/>
    <property type="evidence" value="ECO:0007669"/>
    <property type="project" value="InterPro"/>
</dbReference>
<dbReference type="PROSITE" id="PS00379">
    <property type="entry name" value="CDP_ALCOHOL_P_TRANSF"/>
    <property type="match status" value="1"/>
</dbReference>